<evidence type="ECO:0000256" key="1">
    <source>
        <dbReference type="SAM" id="Phobius"/>
    </source>
</evidence>
<gene>
    <name evidence="2" type="ORF">RNZ46_00850</name>
</gene>
<keyword evidence="3" id="KW-1185">Reference proteome</keyword>
<feature type="transmembrane region" description="Helical" evidence="1">
    <location>
        <begin position="21"/>
        <end position="38"/>
    </location>
</feature>
<organism evidence="2 3">
    <name type="scientific">Hwangdonia lutea</name>
    <dbReference type="NCBI Taxonomy" id="3075823"/>
    <lineage>
        <taxon>Bacteria</taxon>
        <taxon>Pseudomonadati</taxon>
        <taxon>Bacteroidota</taxon>
        <taxon>Flavobacteriia</taxon>
        <taxon>Flavobacteriales</taxon>
        <taxon>Flavobacteriaceae</taxon>
        <taxon>Hwangdonia</taxon>
    </lineage>
</organism>
<proteinExistence type="predicted"/>
<evidence type="ECO:0000313" key="2">
    <source>
        <dbReference type="EMBL" id="WOD43823.1"/>
    </source>
</evidence>
<dbReference type="RefSeq" id="WP_316983500.1">
    <property type="nucleotide sequence ID" value="NZ_CP136521.1"/>
</dbReference>
<keyword evidence="1" id="KW-0812">Transmembrane</keyword>
<accession>A0AA97EPL9</accession>
<keyword evidence="1" id="KW-0472">Membrane</keyword>
<keyword evidence="1" id="KW-1133">Transmembrane helix</keyword>
<dbReference type="Proteomes" id="UP001302486">
    <property type="component" value="Chromosome"/>
</dbReference>
<dbReference type="EMBL" id="CP136521">
    <property type="protein sequence ID" value="WOD43823.1"/>
    <property type="molecule type" value="Genomic_DNA"/>
</dbReference>
<reference evidence="3" key="1">
    <citation type="submission" date="2024-06" db="EMBL/GenBank/DDBJ databases">
        <title>Hwangdonia haimaensis gen. nov., sp. nov., a member of the family Flavobacteriaceae isolated from the haima cold seep.</title>
        <authorList>
            <person name="Li J."/>
        </authorList>
    </citation>
    <scope>NUCLEOTIDE SEQUENCE [LARGE SCALE GENOMIC DNA]</scope>
    <source>
        <strain evidence="3">SCSIO 19198</strain>
    </source>
</reference>
<evidence type="ECO:0000313" key="3">
    <source>
        <dbReference type="Proteomes" id="UP001302486"/>
    </source>
</evidence>
<name>A0AA97EPL9_9FLAO</name>
<protein>
    <submittedName>
        <fullName evidence="2">Uncharacterized protein</fullName>
    </submittedName>
</protein>
<dbReference type="KEGG" id="hws:RNZ46_00850"/>
<dbReference type="AlphaFoldDB" id="A0AA97EPL9"/>
<sequence>MEKHKHLILTIRKAMQEIINLLDVIIWPLTVLLGLLFFRKHIGKVISSLGSIKAGAQGFEMNFIEDKLKEATKLIGIDSTGITAKDGSSIIPKDGGSIIPKDSKITPKKSHAETPYQALLELQDTINQKLKNIAAQKGITTNSASNFALTTHLAEHNIINNQTARQLKTLIELNNMGLNSPKITYNQVIQMKTLFNNISL</sequence>